<proteinExistence type="inferred from homology"/>
<evidence type="ECO:0000256" key="4">
    <source>
        <dbReference type="ARBA" id="ARBA00022448"/>
    </source>
</evidence>
<dbReference type="GO" id="GO:0006914">
    <property type="term" value="P:autophagy"/>
    <property type="evidence" value="ECO:0007669"/>
    <property type="project" value="UniProtKB-KW"/>
</dbReference>
<evidence type="ECO:0000256" key="7">
    <source>
        <dbReference type="ARBA" id="ARBA00029897"/>
    </source>
</evidence>
<comment type="caution">
    <text evidence="11">The sequence shown here is derived from an EMBL/GenBank/DDBJ whole genome shotgun (WGS) entry which is preliminary data.</text>
</comment>
<sequence>MSGQESGTVLQFAPFQSVVDEGFWHRLSSLKLNKLGIDDSPIPITGFYAPCSHSRVSNHLTLLAESLPSEASEQSSIPAIIRGNRNRCPVPGTLYNTNTLESFHGLDRQSLLKAEAKKIWEDIHSGKAEEDSAVLSRFLLISFADLKKWSFHYWFAFPALALDPPATLVDLRPASQWFSLEEAESVSAACNEWRSSSSTADVPFFLVSIDSNSRVTIRHIKYWEACQGDGHKLLFGFYDPCHLPNNPGWPLRNFLALICSRWSVKNGSLFMLSRESWVRRSRVVPCWRSPDFSSTRIKR</sequence>
<name>A0AAP0N7M3_LIQFO</name>
<evidence type="ECO:0000313" key="11">
    <source>
        <dbReference type="EMBL" id="KAK9267221.1"/>
    </source>
</evidence>
<evidence type="ECO:0000256" key="8">
    <source>
        <dbReference type="ARBA" id="ARBA00030242"/>
    </source>
</evidence>
<accession>A0AAP0N7M3</accession>
<dbReference type="Pfam" id="PF16420">
    <property type="entry name" value="ATG7_N"/>
    <property type="match status" value="1"/>
</dbReference>
<evidence type="ECO:0000256" key="2">
    <source>
        <dbReference type="ARBA" id="ARBA00017647"/>
    </source>
</evidence>
<evidence type="ECO:0000256" key="5">
    <source>
        <dbReference type="ARBA" id="ARBA00022927"/>
    </source>
</evidence>
<reference evidence="11 12" key="1">
    <citation type="journal article" date="2024" name="Plant J.">
        <title>Genome sequences and population genomics reveal climatic adaptation and genomic divergence between two closely related sweetgum species.</title>
        <authorList>
            <person name="Xu W.Q."/>
            <person name="Ren C.Q."/>
            <person name="Zhang X.Y."/>
            <person name="Comes H.P."/>
            <person name="Liu X.H."/>
            <person name="Li Y.G."/>
            <person name="Kettle C.J."/>
            <person name="Jalonen R."/>
            <person name="Gaisberger H."/>
            <person name="Ma Y.Z."/>
            <person name="Qiu Y.X."/>
        </authorList>
    </citation>
    <scope>NUCLEOTIDE SEQUENCE [LARGE SCALE GENOMIC DNA]</scope>
    <source>
        <strain evidence="11">Hangzhou</strain>
    </source>
</reference>
<dbReference type="EMBL" id="JBBPBK010000016">
    <property type="protein sequence ID" value="KAK9267221.1"/>
    <property type="molecule type" value="Genomic_DNA"/>
</dbReference>
<evidence type="ECO:0000256" key="6">
    <source>
        <dbReference type="ARBA" id="ARBA00023006"/>
    </source>
</evidence>
<evidence type="ECO:0000256" key="3">
    <source>
        <dbReference type="ARBA" id="ARBA00018730"/>
    </source>
</evidence>
<dbReference type="InterPro" id="IPR032197">
    <property type="entry name" value="Atg7_N"/>
</dbReference>
<dbReference type="FunFam" id="3.40.140.70:FF:000001">
    <property type="entry name" value="Ubiquitin-like modifier-activating enzyme atg7"/>
    <property type="match status" value="1"/>
</dbReference>
<dbReference type="AlphaFoldDB" id="A0AAP0N7M3"/>
<dbReference type="InterPro" id="IPR042523">
    <property type="entry name" value="Atg7_N_2"/>
</dbReference>
<evidence type="ECO:0000259" key="10">
    <source>
        <dbReference type="Pfam" id="PF16420"/>
    </source>
</evidence>
<gene>
    <name evidence="11" type="ORF">L1049_009641</name>
</gene>
<evidence type="ECO:0000256" key="9">
    <source>
        <dbReference type="ARBA" id="ARBA00032823"/>
    </source>
</evidence>
<comment type="similarity">
    <text evidence="1">Belongs to the ATG7 family.</text>
</comment>
<protein>
    <recommendedName>
        <fullName evidence="2">Ubiquitin-like modifier-activating enzyme ATG7</fullName>
    </recommendedName>
    <alternativeName>
        <fullName evidence="7 9">ATG12-activating enzyme E1 ATG7</fullName>
    </alternativeName>
    <alternativeName>
        <fullName evidence="8">Autophagy-related protein 7</fullName>
    </alternativeName>
    <alternativeName>
        <fullName evidence="3">Ubiquitin-like modifier-activating enzyme atg7</fullName>
    </alternativeName>
</protein>
<keyword evidence="4" id="KW-0813">Transport</keyword>
<dbReference type="InterPro" id="IPR042522">
    <property type="entry name" value="Atg7_N_1"/>
</dbReference>
<evidence type="ECO:0000256" key="1">
    <source>
        <dbReference type="ARBA" id="ARBA00010931"/>
    </source>
</evidence>
<organism evidence="11 12">
    <name type="scientific">Liquidambar formosana</name>
    <name type="common">Formosan gum</name>
    <dbReference type="NCBI Taxonomy" id="63359"/>
    <lineage>
        <taxon>Eukaryota</taxon>
        <taxon>Viridiplantae</taxon>
        <taxon>Streptophyta</taxon>
        <taxon>Embryophyta</taxon>
        <taxon>Tracheophyta</taxon>
        <taxon>Spermatophyta</taxon>
        <taxon>Magnoliopsida</taxon>
        <taxon>eudicotyledons</taxon>
        <taxon>Gunneridae</taxon>
        <taxon>Pentapetalae</taxon>
        <taxon>Saxifragales</taxon>
        <taxon>Altingiaceae</taxon>
        <taxon>Liquidambar</taxon>
    </lineage>
</organism>
<dbReference type="Gene3D" id="3.40.140.100">
    <property type="entry name" value="Ubiquitin-like modifier-activating enzyme ATG7 C-terminal domain"/>
    <property type="match status" value="1"/>
</dbReference>
<keyword evidence="5" id="KW-0653">Protein transport</keyword>
<feature type="domain" description="Ubiquitin-like modifier-activating enzyme Atg7 N-terminal" evidence="10">
    <location>
        <begin position="10"/>
        <end position="276"/>
    </location>
</feature>
<dbReference type="Proteomes" id="UP001415857">
    <property type="component" value="Unassembled WGS sequence"/>
</dbReference>
<keyword evidence="6" id="KW-0072">Autophagy</keyword>
<evidence type="ECO:0000313" key="12">
    <source>
        <dbReference type="Proteomes" id="UP001415857"/>
    </source>
</evidence>
<keyword evidence="12" id="KW-1185">Reference proteome</keyword>
<dbReference type="GO" id="GO:0015031">
    <property type="term" value="P:protein transport"/>
    <property type="evidence" value="ECO:0007669"/>
    <property type="project" value="UniProtKB-KW"/>
</dbReference>
<dbReference type="Gene3D" id="3.40.140.70">
    <property type="entry name" value="Ubiquitin-like modifier-activating enzyme ATG7 N-terminal domain"/>
    <property type="match status" value="1"/>
</dbReference>